<accession>A0AAW1TX56</accession>
<proteinExistence type="predicted"/>
<dbReference type="AlphaFoldDB" id="A0AAW1TX56"/>
<evidence type="ECO:0000313" key="1">
    <source>
        <dbReference type="EMBL" id="KAK9874868.1"/>
    </source>
</evidence>
<comment type="caution">
    <text evidence="1">The sequence shown here is derived from an EMBL/GenBank/DDBJ whole genome shotgun (WGS) entry which is preliminary data.</text>
</comment>
<evidence type="ECO:0000313" key="2">
    <source>
        <dbReference type="Proteomes" id="UP001431783"/>
    </source>
</evidence>
<keyword evidence="2" id="KW-1185">Reference proteome</keyword>
<reference evidence="1 2" key="1">
    <citation type="submission" date="2023-03" db="EMBL/GenBank/DDBJ databases">
        <title>Genome insight into feeding habits of ladybird beetles.</title>
        <authorList>
            <person name="Li H.-S."/>
            <person name="Huang Y.-H."/>
            <person name="Pang H."/>
        </authorList>
    </citation>
    <scope>NUCLEOTIDE SEQUENCE [LARGE SCALE GENOMIC DNA]</scope>
    <source>
        <strain evidence="1">SYSU_2023b</strain>
        <tissue evidence="1">Whole body</tissue>
    </source>
</reference>
<dbReference type="Proteomes" id="UP001431783">
    <property type="component" value="Unassembled WGS sequence"/>
</dbReference>
<sequence length="102" mass="11593">MATKEVNPEKPGQEQFYAIESVFQWFAISTEGCDFLYNTIHYLPVASPGSQRRGFSISLEIFQIQICEKSLNNDNRITCGVFAFIASVKTNVQFSELLVVYQ</sequence>
<name>A0AAW1TX56_9CUCU</name>
<feature type="non-terminal residue" evidence="1">
    <location>
        <position position="102"/>
    </location>
</feature>
<gene>
    <name evidence="1" type="ORF">WA026_005682</name>
</gene>
<organism evidence="1 2">
    <name type="scientific">Henosepilachna vigintioctopunctata</name>
    <dbReference type="NCBI Taxonomy" id="420089"/>
    <lineage>
        <taxon>Eukaryota</taxon>
        <taxon>Metazoa</taxon>
        <taxon>Ecdysozoa</taxon>
        <taxon>Arthropoda</taxon>
        <taxon>Hexapoda</taxon>
        <taxon>Insecta</taxon>
        <taxon>Pterygota</taxon>
        <taxon>Neoptera</taxon>
        <taxon>Endopterygota</taxon>
        <taxon>Coleoptera</taxon>
        <taxon>Polyphaga</taxon>
        <taxon>Cucujiformia</taxon>
        <taxon>Coccinelloidea</taxon>
        <taxon>Coccinellidae</taxon>
        <taxon>Epilachninae</taxon>
        <taxon>Epilachnini</taxon>
        <taxon>Henosepilachna</taxon>
    </lineage>
</organism>
<protein>
    <submittedName>
        <fullName evidence="1">Uncharacterized protein</fullName>
    </submittedName>
</protein>
<dbReference type="EMBL" id="JARQZJ010000032">
    <property type="protein sequence ID" value="KAK9874868.1"/>
    <property type="molecule type" value="Genomic_DNA"/>
</dbReference>